<feature type="chain" id="PRO_5008402844" evidence="2">
    <location>
        <begin position="20"/>
        <end position="216"/>
    </location>
</feature>
<keyword evidence="2" id="KW-0732">Signal</keyword>
<dbReference type="Pfam" id="PF00017">
    <property type="entry name" value="SH2"/>
    <property type="match status" value="1"/>
</dbReference>
<feature type="domain" description="SH2" evidence="3">
    <location>
        <begin position="111"/>
        <end position="214"/>
    </location>
</feature>
<dbReference type="EnsemblMetazoa" id="GPAI012796-RA">
    <property type="protein sequence ID" value="GPAI012796-PA"/>
    <property type="gene ID" value="GPAI012796"/>
</dbReference>
<dbReference type="SUPFAM" id="SSF55550">
    <property type="entry name" value="SH2 domain"/>
    <property type="match status" value="1"/>
</dbReference>
<accession>A0A1A9ZF85</accession>
<dbReference type="STRING" id="7398.A0A1A9ZF85"/>
<sequence length="216" mass="25548">MCWCLRVYWTVLYNLFIRFFNDIGDTLAPNSNDCHNSCCCCKHCCYCHSFHKSCCVCHKHDRISDPSINSDERRTVSDIHLNMPTEHDYVIVDEIDANYLQVEKRKIETELYYRTVDRAIAEDILTDREDGTCLVRPYKEADVTIKYIVSIYCRQEFYHLYIRQICGKDLYAIGQPKPNERLFTTPNEIIDFYKHHHLLCTNKKTTMSVILKPLIV</sequence>
<protein>
    <submittedName>
        <fullName evidence="4">SH2 domain-containing protein</fullName>
    </submittedName>
</protein>
<proteinExistence type="predicted"/>
<dbReference type="VEuPathDB" id="VectorBase:GPAI012796"/>
<evidence type="ECO:0000259" key="3">
    <source>
        <dbReference type="PROSITE" id="PS50001"/>
    </source>
</evidence>
<keyword evidence="5" id="KW-1185">Reference proteome</keyword>
<dbReference type="PROSITE" id="PS50001">
    <property type="entry name" value="SH2"/>
    <property type="match status" value="1"/>
</dbReference>
<dbReference type="SMART" id="SM00252">
    <property type="entry name" value="SH2"/>
    <property type="match status" value="1"/>
</dbReference>
<evidence type="ECO:0000256" key="2">
    <source>
        <dbReference type="SAM" id="SignalP"/>
    </source>
</evidence>
<feature type="signal peptide" evidence="2">
    <location>
        <begin position="1"/>
        <end position="19"/>
    </location>
</feature>
<name>A0A1A9ZF85_GLOPL</name>
<dbReference type="Gene3D" id="3.30.505.10">
    <property type="entry name" value="SH2 domain"/>
    <property type="match status" value="1"/>
</dbReference>
<dbReference type="InterPro" id="IPR036860">
    <property type="entry name" value="SH2_dom_sf"/>
</dbReference>
<reference evidence="4" key="2">
    <citation type="submission" date="2020-05" db="UniProtKB">
        <authorList>
            <consortium name="EnsemblMetazoa"/>
        </authorList>
    </citation>
    <scope>IDENTIFICATION</scope>
    <source>
        <strain evidence="4">IAEA</strain>
    </source>
</reference>
<keyword evidence="1" id="KW-0727">SH2 domain</keyword>
<dbReference type="Proteomes" id="UP000092445">
    <property type="component" value="Unassembled WGS sequence"/>
</dbReference>
<organism evidence="4 5">
    <name type="scientific">Glossina pallidipes</name>
    <name type="common">Tsetse fly</name>
    <dbReference type="NCBI Taxonomy" id="7398"/>
    <lineage>
        <taxon>Eukaryota</taxon>
        <taxon>Metazoa</taxon>
        <taxon>Ecdysozoa</taxon>
        <taxon>Arthropoda</taxon>
        <taxon>Hexapoda</taxon>
        <taxon>Insecta</taxon>
        <taxon>Pterygota</taxon>
        <taxon>Neoptera</taxon>
        <taxon>Endopterygota</taxon>
        <taxon>Diptera</taxon>
        <taxon>Brachycera</taxon>
        <taxon>Muscomorpha</taxon>
        <taxon>Hippoboscoidea</taxon>
        <taxon>Glossinidae</taxon>
        <taxon>Glossina</taxon>
    </lineage>
</organism>
<evidence type="ECO:0000313" key="5">
    <source>
        <dbReference type="Proteomes" id="UP000092445"/>
    </source>
</evidence>
<dbReference type="InterPro" id="IPR000980">
    <property type="entry name" value="SH2"/>
</dbReference>
<evidence type="ECO:0000313" key="4">
    <source>
        <dbReference type="EnsemblMetazoa" id="GPAI012796-PA"/>
    </source>
</evidence>
<reference evidence="5" key="1">
    <citation type="submission" date="2014-03" db="EMBL/GenBank/DDBJ databases">
        <authorList>
            <person name="Aksoy S."/>
            <person name="Warren W."/>
            <person name="Wilson R.K."/>
        </authorList>
    </citation>
    <scope>NUCLEOTIDE SEQUENCE [LARGE SCALE GENOMIC DNA]</scope>
    <source>
        <strain evidence="5">IAEA</strain>
    </source>
</reference>
<dbReference type="AlphaFoldDB" id="A0A1A9ZF85"/>
<evidence type="ECO:0000256" key="1">
    <source>
        <dbReference type="PROSITE-ProRule" id="PRU00191"/>
    </source>
</evidence>